<dbReference type="InterPro" id="IPR027073">
    <property type="entry name" value="5_3_exoribonuclease"/>
</dbReference>
<evidence type="ECO:0000313" key="7">
    <source>
        <dbReference type="EMBL" id="QHT91439.1"/>
    </source>
</evidence>
<keyword evidence="2" id="KW-0378">Hydrolase</keyword>
<dbReference type="InterPro" id="IPR004859">
    <property type="entry name" value="Xrn1_N"/>
</dbReference>
<reference evidence="7" key="1">
    <citation type="journal article" date="2020" name="Nature">
        <title>Giant virus diversity and host interactions through global metagenomics.</title>
        <authorList>
            <person name="Schulz F."/>
            <person name="Roux S."/>
            <person name="Paez-Espino D."/>
            <person name="Jungbluth S."/>
            <person name="Walsh D.A."/>
            <person name="Denef V.J."/>
            <person name="McMahon K.D."/>
            <person name="Konstantinidis K.T."/>
            <person name="Eloe-Fadrosh E.A."/>
            <person name="Kyrpides N.C."/>
            <person name="Woyke T."/>
        </authorList>
    </citation>
    <scope>NUCLEOTIDE SEQUENCE</scope>
    <source>
        <strain evidence="7">GVMAG-M-3300023184-77</strain>
    </source>
</reference>
<evidence type="ECO:0000256" key="1">
    <source>
        <dbReference type="ARBA" id="ARBA00022722"/>
    </source>
</evidence>
<dbReference type="AlphaFoldDB" id="A0A6C0IF81"/>
<evidence type="ECO:0000256" key="4">
    <source>
        <dbReference type="ARBA" id="ARBA00038299"/>
    </source>
</evidence>
<feature type="domain" description="Xrn1 helical" evidence="6">
    <location>
        <begin position="361"/>
        <end position="456"/>
    </location>
</feature>
<dbReference type="InterPro" id="IPR041412">
    <property type="entry name" value="Xrn1_helical"/>
</dbReference>
<accession>A0A6C0IF81</accession>
<evidence type="ECO:0000259" key="6">
    <source>
        <dbReference type="Pfam" id="PF17846"/>
    </source>
</evidence>
<dbReference type="GO" id="GO:0004534">
    <property type="term" value="F:5'-3' RNA exonuclease activity"/>
    <property type="evidence" value="ECO:0007669"/>
    <property type="project" value="TreeGrafter"/>
</dbReference>
<feature type="domain" description="Xrn1 N-terminal" evidence="5">
    <location>
        <begin position="1"/>
        <end position="209"/>
    </location>
</feature>
<dbReference type="GO" id="GO:0000956">
    <property type="term" value="P:nuclear-transcribed mRNA catabolic process"/>
    <property type="evidence" value="ECO:0007669"/>
    <property type="project" value="TreeGrafter"/>
</dbReference>
<dbReference type="Pfam" id="PF03159">
    <property type="entry name" value="XRN_N"/>
    <property type="match status" value="1"/>
</dbReference>
<dbReference type="GO" id="GO:0003723">
    <property type="term" value="F:RNA binding"/>
    <property type="evidence" value="ECO:0007669"/>
    <property type="project" value="TreeGrafter"/>
</dbReference>
<dbReference type="Gene3D" id="3.40.50.12390">
    <property type="match status" value="1"/>
</dbReference>
<dbReference type="EMBL" id="MN740165">
    <property type="protein sequence ID" value="QHT91439.1"/>
    <property type="molecule type" value="Genomic_DNA"/>
</dbReference>
<organism evidence="7">
    <name type="scientific">viral metagenome</name>
    <dbReference type="NCBI Taxonomy" id="1070528"/>
    <lineage>
        <taxon>unclassified sequences</taxon>
        <taxon>metagenomes</taxon>
        <taxon>organismal metagenomes</taxon>
    </lineage>
</organism>
<keyword evidence="1" id="KW-0540">Nuclease</keyword>
<dbReference type="GO" id="GO:0016075">
    <property type="term" value="P:rRNA catabolic process"/>
    <property type="evidence" value="ECO:0007669"/>
    <property type="project" value="TreeGrafter"/>
</dbReference>
<dbReference type="PANTHER" id="PTHR12341:SF7">
    <property type="entry name" value="5'-3' EXORIBONUCLEASE 1"/>
    <property type="match status" value="1"/>
</dbReference>
<proteinExistence type="inferred from homology"/>
<keyword evidence="3" id="KW-0269">Exonuclease</keyword>
<evidence type="ECO:0000256" key="2">
    <source>
        <dbReference type="ARBA" id="ARBA00022801"/>
    </source>
</evidence>
<dbReference type="Pfam" id="PF17846">
    <property type="entry name" value="XRN_M"/>
    <property type="match status" value="1"/>
</dbReference>
<sequence length="503" mass="59561">MGIPSYYRFLIEKHSSLLKKQYESKGKKILCYDLNCIIYNCLGKAKYDGTNLEEYERIIIEETCKYIEFIWKNSGHCEEVFLAVDGVVPMAKMKQQRLRRFKSIVLAQYEVQQQVRAVDEVRWDSNAITPGTVFMKKLHAALEHLCKSHNGWSLSGFDEPGEGEHKIMSYIRNLKINGNTILVYGLDADLILLSMLHSEDNTLYLMREEMEVNKLNTTFLFFDINGFKNIIIPEYNKQKLLNYIMMMSFLGNDFLPHSISFTIKDAGHTFLYDILKKYNKNLVDSKNKVIWKNVSEFLKLCCGKEESGIEEFCKKKNQIKFYRVHKDRSTEYDMKMAPIQVTPCQWFVEKEIFDMKTDSLKKGWKETYYNKFLINEKEKIIQEFCKGLQWIIDYYVGKPIEYDWYYPWLNVPLWSDISKYLETNTVNIQYDIQKSLEPEQQLAIVLPPESYHLITNPKYKNFPTLYPHYYPIKFGFHSLGKKWFYECESEIPIFSSAVLRSLL</sequence>
<protein>
    <recommendedName>
        <fullName evidence="8">Xrn1 N-terminal domain-containing protein</fullName>
    </recommendedName>
</protein>
<dbReference type="GO" id="GO:0005634">
    <property type="term" value="C:nucleus"/>
    <property type="evidence" value="ECO:0007669"/>
    <property type="project" value="TreeGrafter"/>
</dbReference>
<dbReference type="PANTHER" id="PTHR12341">
    <property type="entry name" value="5'-&gt;3' EXORIBONUCLEASE"/>
    <property type="match status" value="1"/>
</dbReference>
<evidence type="ECO:0008006" key="8">
    <source>
        <dbReference type="Google" id="ProtNLM"/>
    </source>
</evidence>
<evidence type="ECO:0000256" key="3">
    <source>
        <dbReference type="ARBA" id="ARBA00022839"/>
    </source>
</evidence>
<name>A0A6C0IF81_9ZZZZ</name>
<comment type="similarity">
    <text evidence="4">Belongs to the 5'-3' exonuclease family.</text>
</comment>
<evidence type="ECO:0000259" key="5">
    <source>
        <dbReference type="Pfam" id="PF03159"/>
    </source>
</evidence>